<evidence type="ECO:0000313" key="2">
    <source>
        <dbReference type="Proteomes" id="UP001148838"/>
    </source>
</evidence>
<evidence type="ECO:0000313" key="1">
    <source>
        <dbReference type="EMBL" id="KAJ4432408.1"/>
    </source>
</evidence>
<protein>
    <submittedName>
        <fullName evidence="1">Uncharacterized protein</fullName>
    </submittedName>
</protein>
<dbReference type="EMBL" id="JAJSOF020000029">
    <property type="protein sequence ID" value="KAJ4432408.1"/>
    <property type="molecule type" value="Genomic_DNA"/>
</dbReference>
<keyword evidence="2" id="KW-1185">Reference proteome</keyword>
<name>A0ABQ8SEJ2_PERAM</name>
<sequence length="221" mass="24007">MAGLCEGGNEPPLKAKVTRSIDRLENFRAPSTKAVLGQLEIRIILYRFCAQANTVLHFPALLVTGRDMQRGRQATKSPSEAPSALDRPPWICGKLAVGDPAAEPTPLPTGGVAYTSDRWPDGRGQVFQPMTTQVTTVQPMTGQLSTVIKPQVSIILGYAIERELAKSHEAGNPILSQKSVGRLEGKRSLGQSAAEQRLEPVYIRPVADQPSTFDIRSNIRP</sequence>
<organism evidence="1 2">
    <name type="scientific">Periplaneta americana</name>
    <name type="common">American cockroach</name>
    <name type="synonym">Blatta americana</name>
    <dbReference type="NCBI Taxonomy" id="6978"/>
    <lineage>
        <taxon>Eukaryota</taxon>
        <taxon>Metazoa</taxon>
        <taxon>Ecdysozoa</taxon>
        <taxon>Arthropoda</taxon>
        <taxon>Hexapoda</taxon>
        <taxon>Insecta</taxon>
        <taxon>Pterygota</taxon>
        <taxon>Neoptera</taxon>
        <taxon>Polyneoptera</taxon>
        <taxon>Dictyoptera</taxon>
        <taxon>Blattodea</taxon>
        <taxon>Blattoidea</taxon>
        <taxon>Blattidae</taxon>
        <taxon>Blattinae</taxon>
        <taxon>Periplaneta</taxon>
    </lineage>
</organism>
<dbReference type="Proteomes" id="UP001148838">
    <property type="component" value="Unassembled WGS sequence"/>
</dbReference>
<gene>
    <name evidence="1" type="ORF">ANN_21027</name>
</gene>
<accession>A0ABQ8SEJ2</accession>
<comment type="caution">
    <text evidence="1">The sequence shown here is derived from an EMBL/GenBank/DDBJ whole genome shotgun (WGS) entry which is preliminary data.</text>
</comment>
<reference evidence="1 2" key="1">
    <citation type="journal article" date="2022" name="Allergy">
        <title>Genome assembly and annotation of Periplaneta americana reveal a comprehensive cockroach allergen profile.</title>
        <authorList>
            <person name="Wang L."/>
            <person name="Xiong Q."/>
            <person name="Saelim N."/>
            <person name="Wang L."/>
            <person name="Nong W."/>
            <person name="Wan A.T."/>
            <person name="Shi M."/>
            <person name="Liu X."/>
            <person name="Cao Q."/>
            <person name="Hui J.H.L."/>
            <person name="Sookrung N."/>
            <person name="Leung T.F."/>
            <person name="Tungtrongchitr A."/>
            <person name="Tsui S.K.W."/>
        </authorList>
    </citation>
    <scope>NUCLEOTIDE SEQUENCE [LARGE SCALE GENOMIC DNA]</scope>
    <source>
        <tissue evidence="1">Whole body-01</tissue>
    </source>
</reference>
<proteinExistence type="predicted"/>